<feature type="non-terminal residue" evidence="1">
    <location>
        <position position="61"/>
    </location>
</feature>
<sequence length="61" mass="7047">MAHKRVADAVAALDHKYSDPLGILYEAAILFAPQYVFKPVAENKHRFAQYLRDQLDKYPEI</sequence>
<proteinExistence type="predicted"/>
<protein>
    <submittedName>
        <fullName evidence="1">Uncharacterized protein</fullName>
    </submittedName>
</protein>
<evidence type="ECO:0000313" key="1">
    <source>
        <dbReference type="EMBL" id="EGV60186.1"/>
    </source>
</evidence>
<dbReference type="AlphaFoldDB" id="G3BCK4"/>
<keyword evidence="2" id="KW-1185">Reference proteome</keyword>
<evidence type="ECO:0000313" key="2">
    <source>
        <dbReference type="Proteomes" id="UP000000707"/>
    </source>
</evidence>
<reference evidence="1 2" key="1">
    <citation type="journal article" date="2011" name="Proc. Natl. Acad. Sci. U.S.A.">
        <title>Comparative genomics of xylose-fermenting fungi for enhanced biofuel production.</title>
        <authorList>
            <person name="Wohlbach D.J."/>
            <person name="Kuo A."/>
            <person name="Sato T.K."/>
            <person name="Potts K.M."/>
            <person name="Salamov A.A."/>
            <person name="LaButti K.M."/>
            <person name="Sun H."/>
            <person name="Clum A."/>
            <person name="Pangilinan J.L."/>
            <person name="Lindquist E.A."/>
            <person name="Lucas S."/>
            <person name="Lapidus A."/>
            <person name="Jin M."/>
            <person name="Gunawan C."/>
            <person name="Balan V."/>
            <person name="Dale B.E."/>
            <person name="Jeffries T.W."/>
            <person name="Zinkel R."/>
            <person name="Barry K.W."/>
            <person name="Grigoriev I.V."/>
            <person name="Gasch A.P."/>
        </authorList>
    </citation>
    <scope>NUCLEOTIDE SEQUENCE [LARGE SCALE GENOMIC DNA]</scope>
    <source>
        <strain evidence="2">ATCC 10573 / BCRC 21748 / CBS 615 / JCM 9827 / NBRC 10315 / NRRL Y-1498 / VKM Y-70</strain>
    </source>
</reference>
<name>G3BCK4_CANTC</name>
<dbReference type="OrthoDB" id="4065753at2759"/>
<dbReference type="HOGENOM" id="CLU_2928885_0_0_1"/>
<organism evidence="2">
    <name type="scientific">Candida tenuis (strain ATCC 10573 / BCRC 21748 / CBS 615 / JCM 9827 / NBRC 10315 / NRRL Y-1498 / VKM Y-70)</name>
    <name type="common">Yeast</name>
    <name type="synonym">Yamadazyma tenuis</name>
    <dbReference type="NCBI Taxonomy" id="590646"/>
    <lineage>
        <taxon>Eukaryota</taxon>
        <taxon>Fungi</taxon>
        <taxon>Dikarya</taxon>
        <taxon>Ascomycota</taxon>
        <taxon>Saccharomycotina</taxon>
        <taxon>Pichiomycetes</taxon>
        <taxon>Debaryomycetaceae</taxon>
        <taxon>Yamadazyma</taxon>
    </lineage>
</organism>
<dbReference type="Proteomes" id="UP000000707">
    <property type="component" value="Unassembled WGS sequence"/>
</dbReference>
<gene>
    <name evidence="1" type="ORF">CANTEDRAFT_116246</name>
</gene>
<dbReference type="EMBL" id="GL996528">
    <property type="protein sequence ID" value="EGV60186.1"/>
    <property type="molecule type" value="Genomic_DNA"/>
</dbReference>
<accession>G3BCK4</accession>